<dbReference type="EMBL" id="JAFGIX010000061">
    <property type="protein sequence ID" value="MBN1573990.1"/>
    <property type="molecule type" value="Genomic_DNA"/>
</dbReference>
<gene>
    <name evidence="2" type="ORF">JW984_12410</name>
</gene>
<dbReference type="Pfam" id="PF02515">
    <property type="entry name" value="CoA_transf_3"/>
    <property type="match status" value="1"/>
</dbReference>
<dbReference type="InterPro" id="IPR003673">
    <property type="entry name" value="CoA-Trfase_fam_III"/>
</dbReference>
<evidence type="ECO:0000313" key="2">
    <source>
        <dbReference type="EMBL" id="MBN1573990.1"/>
    </source>
</evidence>
<dbReference type="PANTHER" id="PTHR48207:SF3">
    <property type="entry name" value="SUCCINATE--HYDROXYMETHYLGLUTARATE COA-TRANSFERASE"/>
    <property type="match status" value="1"/>
</dbReference>
<dbReference type="GO" id="GO:0008410">
    <property type="term" value="F:CoA-transferase activity"/>
    <property type="evidence" value="ECO:0007669"/>
    <property type="project" value="TreeGrafter"/>
</dbReference>
<sequence length="458" mass="50131">MVWSPYYLVFYLDILLSTLIFHRFSVVSNEFNRGLSDLQLVSNIEFLIEWALNNRGETVSEKPLKGIRVVDLTRILSGPYCTMILKNLGAEVIKVERPYIGDDARLIGPFRDDDLRRSAYFMSLNAGKMSLSVNLKTEEGSGVLKRLIERSDVLVENYRPGTLAGLGFSEEDIMKINPEIVYASVSGFGHTGPDSKKGAYDMIVQALSGIISITGTEKGETVRVGTSVADIFAGMFAAIGVLTSLYRRCNTAAGARVDVAMLDGTVAVLENAIARYQTTGEIPGPMGKRHPSIAPFGGFRTADSEIIIAVGNDNLFEALCDVIGRPKLKKDDRFSTNELRTKNVKELTELINSALSGNTTDYWLERLTGAGIPCAKINNISDLFNCPQIRARNMLVPLDGEGDFKIAGNPVKIKGVPDCTSFEKAPALGEHNETVMTGVLGYSEAEVSELYEKGILFR</sequence>
<dbReference type="Gene3D" id="3.30.1540.10">
    <property type="entry name" value="formyl-coa transferase, domain 3"/>
    <property type="match status" value="1"/>
</dbReference>
<reference evidence="2" key="1">
    <citation type="journal article" date="2021" name="Environ. Microbiol.">
        <title>Genomic characterization of three novel Desulfobacterota classes expand the metabolic and phylogenetic diversity of the phylum.</title>
        <authorList>
            <person name="Murphy C.L."/>
            <person name="Biggerstaff J."/>
            <person name="Eichhorn A."/>
            <person name="Ewing E."/>
            <person name="Shahan R."/>
            <person name="Soriano D."/>
            <person name="Stewart S."/>
            <person name="VanMol K."/>
            <person name="Walker R."/>
            <person name="Walters P."/>
            <person name="Elshahed M.S."/>
            <person name="Youssef N.H."/>
        </authorList>
    </citation>
    <scope>NUCLEOTIDE SEQUENCE</scope>
    <source>
        <strain evidence="2">Zod_Metabat.24</strain>
    </source>
</reference>
<evidence type="ECO:0000256" key="1">
    <source>
        <dbReference type="ARBA" id="ARBA00022679"/>
    </source>
</evidence>
<dbReference type="InterPro" id="IPR050483">
    <property type="entry name" value="CoA-transferase_III_domain"/>
</dbReference>
<dbReference type="InterPro" id="IPR044855">
    <property type="entry name" value="CoA-Trfase_III_dom3_sf"/>
</dbReference>
<organism evidence="2 3">
    <name type="scientific">Candidatus Zymogenus saltonus</name>
    <dbReference type="NCBI Taxonomy" id="2844893"/>
    <lineage>
        <taxon>Bacteria</taxon>
        <taxon>Deltaproteobacteria</taxon>
        <taxon>Candidatus Zymogenia</taxon>
        <taxon>Candidatus Zymogeniales</taxon>
        <taxon>Candidatus Zymogenaceae</taxon>
        <taxon>Candidatus Zymogenus</taxon>
    </lineage>
</organism>
<dbReference type="Gene3D" id="3.40.50.10540">
    <property type="entry name" value="Crotonobetainyl-coa:carnitine coa-transferase, domain 1"/>
    <property type="match status" value="1"/>
</dbReference>
<accession>A0A9D8KH86</accession>
<proteinExistence type="predicted"/>
<keyword evidence="1 2" id="KW-0808">Transferase</keyword>
<dbReference type="InterPro" id="IPR023606">
    <property type="entry name" value="CoA-Trfase_III_dom_1_sf"/>
</dbReference>
<dbReference type="Proteomes" id="UP000809273">
    <property type="component" value="Unassembled WGS sequence"/>
</dbReference>
<dbReference type="PANTHER" id="PTHR48207">
    <property type="entry name" value="SUCCINATE--HYDROXYMETHYLGLUTARATE COA-TRANSFERASE"/>
    <property type="match status" value="1"/>
</dbReference>
<dbReference type="AlphaFoldDB" id="A0A9D8KH86"/>
<dbReference type="SUPFAM" id="SSF89796">
    <property type="entry name" value="CoA-transferase family III (CaiB/BaiF)"/>
    <property type="match status" value="1"/>
</dbReference>
<comment type="caution">
    <text evidence="2">The sequence shown here is derived from an EMBL/GenBank/DDBJ whole genome shotgun (WGS) entry which is preliminary data.</text>
</comment>
<evidence type="ECO:0000313" key="3">
    <source>
        <dbReference type="Proteomes" id="UP000809273"/>
    </source>
</evidence>
<protein>
    <submittedName>
        <fullName evidence="2">CoA transferase</fullName>
    </submittedName>
</protein>
<reference evidence="2" key="2">
    <citation type="submission" date="2021-01" db="EMBL/GenBank/DDBJ databases">
        <authorList>
            <person name="Hahn C.R."/>
            <person name="Youssef N.H."/>
            <person name="Elshahed M."/>
        </authorList>
    </citation>
    <scope>NUCLEOTIDE SEQUENCE</scope>
    <source>
        <strain evidence="2">Zod_Metabat.24</strain>
    </source>
</reference>
<name>A0A9D8KH86_9DELT</name>